<proteinExistence type="predicted"/>
<dbReference type="RefSeq" id="WP_091101775.1">
    <property type="nucleotide sequence ID" value="NZ_FOBF01000008.1"/>
</dbReference>
<keyword evidence="2" id="KW-1185">Reference proteome</keyword>
<dbReference type="Proteomes" id="UP000198953">
    <property type="component" value="Unassembled WGS sequence"/>
</dbReference>
<evidence type="ECO:0000313" key="2">
    <source>
        <dbReference type="Proteomes" id="UP000198953"/>
    </source>
</evidence>
<dbReference type="SUPFAM" id="SSF54909">
    <property type="entry name" value="Dimeric alpha+beta barrel"/>
    <property type="match status" value="1"/>
</dbReference>
<evidence type="ECO:0000313" key="1">
    <source>
        <dbReference type="EMBL" id="SEL93943.1"/>
    </source>
</evidence>
<dbReference type="OrthoDB" id="3687310at2"/>
<name>A0A1H7UAA7_9ACTN</name>
<protein>
    <submittedName>
        <fullName evidence="1">Uncharacterized protein</fullName>
    </submittedName>
</protein>
<organism evidence="1 2">
    <name type="scientific">Nonomuraea pusilla</name>
    <dbReference type="NCBI Taxonomy" id="46177"/>
    <lineage>
        <taxon>Bacteria</taxon>
        <taxon>Bacillati</taxon>
        <taxon>Actinomycetota</taxon>
        <taxon>Actinomycetes</taxon>
        <taxon>Streptosporangiales</taxon>
        <taxon>Streptosporangiaceae</taxon>
        <taxon>Nonomuraea</taxon>
    </lineage>
</organism>
<accession>A0A1H7UAA7</accession>
<sequence length="122" mass="13462">MYVVIVAFDLKESSADFAELRAWVRGRAADDYSRLPGMRFKAWFSDERKRLWGAVYLVESMSSFDRDNLPLLPDGRTGPVGTRPTSIMVLELEAFVTGPDGLDGIEALARQGLSMAGGGHDH</sequence>
<dbReference type="AlphaFoldDB" id="A0A1H7UAA7"/>
<gene>
    <name evidence="1" type="ORF">SAMN05660976_03733</name>
</gene>
<reference evidence="1 2" key="1">
    <citation type="submission" date="2016-10" db="EMBL/GenBank/DDBJ databases">
        <authorList>
            <person name="de Groot N.N."/>
        </authorList>
    </citation>
    <scope>NUCLEOTIDE SEQUENCE [LARGE SCALE GENOMIC DNA]</scope>
    <source>
        <strain evidence="1 2">DSM 43357</strain>
    </source>
</reference>
<dbReference type="EMBL" id="FOBF01000008">
    <property type="protein sequence ID" value="SEL93943.1"/>
    <property type="molecule type" value="Genomic_DNA"/>
</dbReference>
<dbReference type="STRING" id="46177.SAMN05660976_03733"/>
<dbReference type="InterPro" id="IPR011008">
    <property type="entry name" value="Dimeric_a/b-barrel"/>
</dbReference>
<dbReference type="Gene3D" id="3.30.70.100">
    <property type="match status" value="1"/>
</dbReference>